<organism evidence="1 2">
    <name type="scientific">Virgibacillus pantothenticus</name>
    <dbReference type="NCBI Taxonomy" id="1473"/>
    <lineage>
        <taxon>Bacteria</taxon>
        <taxon>Bacillati</taxon>
        <taxon>Bacillota</taxon>
        <taxon>Bacilli</taxon>
        <taxon>Bacillales</taxon>
        <taxon>Bacillaceae</taxon>
        <taxon>Virgibacillus</taxon>
    </lineage>
</organism>
<dbReference type="AlphaFoldDB" id="A0A0L0QLP1"/>
<dbReference type="InterPro" id="IPR051541">
    <property type="entry name" value="PTS_SugarTrans_NitroReg"/>
</dbReference>
<evidence type="ECO:0000313" key="2">
    <source>
        <dbReference type="Proteomes" id="UP000036780"/>
    </source>
</evidence>
<dbReference type="PANTHER" id="PTHR47738:SF3">
    <property type="entry name" value="PHOSPHOTRANSFERASE SYSTEM MANNITOL_FRUCTOSE-SPECIFIC IIA DOMAIN CONTAINING PROTEIN"/>
    <property type="match status" value="1"/>
</dbReference>
<dbReference type="PANTHER" id="PTHR47738">
    <property type="entry name" value="PTS SYSTEM FRUCTOSE-LIKE EIIA COMPONENT-RELATED"/>
    <property type="match status" value="1"/>
</dbReference>
<reference evidence="2" key="1">
    <citation type="submission" date="2015-07" db="EMBL/GenBank/DDBJ databases">
        <title>Fjat-10053 dsm26.</title>
        <authorList>
            <person name="Liu B."/>
            <person name="Wang J."/>
            <person name="Zhu Y."/>
            <person name="Liu G."/>
            <person name="Chen Q."/>
            <person name="Chen Z."/>
            <person name="Lan J."/>
            <person name="Che J."/>
            <person name="Ge C."/>
            <person name="Shi H."/>
            <person name="Pan Z."/>
            <person name="Liu X."/>
        </authorList>
    </citation>
    <scope>NUCLEOTIDE SEQUENCE [LARGE SCALE GENOMIC DNA]</scope>
    <source>
        <strain evidence="2">DSM 26</strain>
    </source>
</reference>
<dbReference type="InterPro" id="IPR016152">
    <property type="entry name" value="PTrfase/Anion_transptr"/>
</dbReference>
<protein>
    <submittedName>
        <fullName evidence="1">Uncharacterized protein</fullName>
    </submittedName>
</protein>
<dbReference type="RefSeq" id="WP_050351983.1">
    <property type="nucleotide sequence ID" value="NZ_BOSN01000002.1"/>
</dbReference>
<name>A0A0L0QLP1_VIRPA</name>
<gene>
    <name evidence="1" type="ORF">AFK71_13235</name>
</gene>
<dbReference type="OrthoDB" id="370976at2"/>
<dbReference type="CDD" id="cd00211">
    <property type="entry name" value="PTS_IIA_fru"/>
    <property type="match status" value="1"/>
</dbReference>
<dbReference type="SUPFAM" id="SSF55804">
    <property type="entry name" value="Phoshotransferase/anion transport protein"/>
    <property type="match status" value="1"/>
</dbReference>
<comment type="caution">
    <text evidence="1">The sequence shown here is derived from an EMBL/GenBank/DDBJ whole genome shotgun (WGS) entry which is preliminary data.</text>
</comment>
<dbReference type="InterPro" id="IPR002178">
    <property type="entry name" value="PTS_EIIA_type-2_dom"/>
</dbReference>
<proteinExistence type="predicted"/>
<dbReference type="Pfam" id="PF00359">
    <property type="entry name" value="PTS_EIIA_2"/>
    <property type="match status" value="1"/>
</dbReference>
<dbReference type="GeneID" id="66871546"/>
<evidence type="ECO:0000313" key="1">
    <source>
        <dbReference type="EMBL" id="KNE19449.1"/>
    </source>
</evidence>
<dbReference type="Proteomes" id="UP000036780">
    <property type="component" value="Unassembled WGS sequence"/>
</dbReference>
<dbReference type="EMBL" id="LGTO01000007">
    <property type="protein sequence ID" value="KNE19449.1"/>
    <property type="molecule type" value="Genomic_DNA"/>
</dbReference>
<accession>A0A0L0QLP1</accession>
<keyword evidence="2" id="KW-1185">Reference proteome</keyword>
<sequence length="158" mass="18424">MNFANLFQKELIKLHAEFNSTHEMFEVLSNDLIDNGYAETSFKQAIMEREKEFPTGLSTEKVQLAIPHTDTKHIKKPFIYVVKLNQPLRFLQMATTDTWLDINIIFMLGIKEPSKQVGLLSLIIDKFKDEQFVNTFHSITSEEELLAILQKQFRSEDE</sequence>
<dbReference type="Gene3D" id="3.40.930.10">
    <property type="entry name" value="Mannitol-specific EII, Chain A"/>
    <property type="match status" value="1"/>
</dbReference>
<dbReference type="PROSITE" id="PS51094">
    <property type="entry name" value="PTS_EIIA_TYPE_2"/>
    <property type="match status" value="1"/>
</dbReference>